<dbReference type="PROSITE" id="PS50292">
    <property type="entry name" value="PEROXIDASE_3"/>
    <property type="match status" value="1"/>
</dbReference>
<feature type="region of interest" description="Disordered" evidence="4">
    <location>
        <begin position="845"/>
        <end position="868"/>
    </location>
</feature>
<name>A0A1B0EXA0_LUTLO</name>
<dbReference type="Pfam" id="PF26251">
    <property type="entry name" value="TPR_TRAPPC9-Trs120"/>
    <property type="match status" value="1"/>
</dbReference>
<proteinExistence type="inferred from homology"/>
<dbReference type="EMBL" id="AJWK01033794">
    <property type="status" value="NOT_ANNOTATED_CDS"/>
    <property type="molecule type" value="Genomic_DNA"/>
</dbReference>
<feature type="domain" description="Trs120/TRAPPC9 N-terminal" evidence="5">
    <location>
        <begin position="243"/>
        <end position="487"/>
    </location>
</feature>
<evidence type="ECO:0000313" key="10">
    <source>
        <dbReference type="EnsemblMetazoa" id="LLOJ009704-PA"/>
    </source>
</evidence>
<dbReference type="EMBL" id="AJWK01033793">
    <property type="status" value="NOT_ANNOTATED_CDS"/>
    <property type="molecule type" value="Genomic_DNA"/>
</dbReference>
<dbReference type="InterPro" id="IPR058567">
    <property type="entry name" value="Ig_TRAPPC9_Trs120_3rd"/>
</dbReference>
<dbReference type="InterPro" id="IPR013935">
    <property type="entry name" value="Trs120_TRAPPC9"/>
</dbReference>
<dbReference type="EMBL" id="AJWK01033796">
    <property type="status" value="NOT_ANNOTATED_CDS"/>
    <property type="molecule type" value="Genomic_DNA"/>
</dbReference>
<feature type="region of interest" description="Disordered" evidence="4">
    <location>
        <begin position="297"/>
        <end position="342"/>
    </location>
</feature>
<dbReference type="PANTHER" id="PTHR21512">
    <property type="entry name" value="TRAFFICKING PROTEIN PARTICLE COMPLEX SUBUNIT 9"/>
    <property type="match status" value="1"/>
</dbReference>
<sequence length="1479" mass="160567">MQRAAFDLPSNFLNPRVPCHTMPQIDLSAWRENVVQGCQIGGRHVNVGESAFPSPCTSCICTNEGAQCASLRITDCAQLAREWPRDVILRDDVCSAQCGLVLQNNNAPSSGNIPGLTAPPLHRAARSRSLPVLSPSPRHHHDVQGTRKRSDPPMRSSVSYMLSQGSGEPIMSHPDYEQNAHHHGALLVLVRGIGPAKPRSLQKVFERIQRVNTVRIVDSGGNPRDIWVRYIRDHPVENNDWGDFQTHRRLLGLITVGKFDTQTELNELCRIHESLKVKYTSTLYDSRCLLFGPTTHTADAATTQPGGDEDTKSMGSDTGSNKENSGEVNTNGKVSTSPMTSKKLQEIFTPPSNFKSRAFFYPENDVCANLEAAMTEFIGALFWVLESKRLERSREKIDKVSLLLAPFEKRDFVGLDLESRNNRKRCMGRVTKNLADLTLQAGLVAESLTLFHAASETLRAISDSLWLGAANEGLCAASAILLYPNMRQPQPLQRNASLQEAGSPQRRVAPKGKKTGIVQSNVEADSGVAKSTCSSMSSSSSESSTSSLASSLSPGVTTGSSSSVSSIVAPPGSMEDSPVAPFPPNILSPEEITARYRDAIINYSKYRHAGIIETEAALKAARICIEQGQNLDVSMFLQNVLYINLNMSEQERVQRFETLTGLYEKIGYHRKAAFCQRLAAWRHVAASNANPDWAASYRLMLDSFPGHKMSLDPLEMISLNSGWKCLQVDLLQQLVLAAKRMDNASVAVRHLTYMIQTMWPFLSPAEQHEVATHLQNLAAQCEGAPVPLVLDSGRVLPPANLTDLPFCCQLQVRELSPTLRPHKIATSKVDSGPFLFTPIHFSTATGGGQHRGSAGSGSGGSGSTSSQPVQWVQHDVGEVSLKLMNPLPGELHVCDMRLLSTGVVLESRPQTISLVSSPAATCVTLQGTPLEVGTLEILGYSTHTLGVKSNCRLRDMQRSRHHLPTSVTVDVIPALPTLSVATSLPEKGITLYNGEEADVSVVITNTGPVPIEFLEGAIHSQLDSVTQGRIFHWVTAEEMKKVLPIAPHATVTFTLRIFGDADFIGPVNLSLLSAGAGMSPAQVAHDGPQSLSVGSTSLMTVTSGPSTHSRVSSPTHRRNTELTSSFRSTHSGHSSLATVSLNTATMGTGSRHMEAQLRLRFSGGAGYQEGYCRQVSASLPLELLPSAHVTNWDVLPAEIPSQFYLVLDVVNMTGQEMALQYTEQKNIVIEAKESCRIPVPVERCPLEKIQAGMPCESGSVVSGHEVDNIEKICSTHIADQVNLRWSLMGMETKGLASLKGITLSPAMLDLVTVAPLQWEISVDNEKVSSTAEISKMTGECVTVGVSIINLSPQPLHRLTISIQFYQDYQNGMHNYRLETRIIMSGPNEILIPFLGRSERASHECSVIFFTPGRFKADIQCSAQNSQMVSISSHAADSSSSGCGVSSVGAITVSGNSGHRPATDAHVWRFTPPIEVTVIE</sequence>
<dbReference type="GO" id="GO:0005802">
    <property type="term" value="C:trans-Golgi network"/>
    <property type="evidence" value="ECO:0007669"/>
    <property type="project" value="TreeGrafter"/>
</dbReference>
<evidence type="ECO:0000259" key="7">
    <source>
        <dbReference type="Pfam" id="PF26254"/>
    </source>
</evidence>
<evidence type="ECO:0000256" key="1">
    <source>
        <dbReference type="ARBA" id="ARBA00004555"/>
    </source>
</evidence>
<dbReference type="Pfam" id="PF08626">
    <property type="entry name" value="TRAPPC9-Trs120"/>
    <property type="match status" value="1"/>
</dbReference>
<organism evidence="10 11">
    <name type="scientific">Lutzomyia longipalpis</name>
    <name type="common">Sand fly</name>
    <dbReference type="NCBI Taxonomy" id="7200"/>
    <lineage>
        <taxon>Eukaryota</taxon>
        <taxon>Metazoa</taxon>
        <taxon>Ecdysozoa</taxon>
        <taxon>Arthropoda</taxon>
        <taxon>Hexapoda</taxon>
        <taxon>Insecta</taxon>
        <taxon>Pterygota</taxon>
        <taxon>Neoptera</taxon>
        <taxon>Endopterygota</taxon>
        <taxon>Diptera</taxon>
        <taxon>Nematocera</taxon>
        <taxon>Psychodoidea</taxon>
        <taxon>Psychodidae</taxon>
        <taxon>Lutzomyia</taxon>
        <taxon>Lutzomyia</taxon>
    </lineage>
</organism>
<feature type="region of interest" description="Disordered" evidence="4">
    <location>
        <begin position="129"/>
        <end position="156"/>
    </location>
</feature>
<dbReference type="InterPro" id="IPR058568">
    <property type="entry name" value="Ig_TRAPPC9_Trs120_4th"/>
</dbReference>
<dbReference type="Pfam" id="PF26254">
    <property type="entry name" value="Ig_TRAPPC9-Trs120_1st"/>
    <property type="match status" value="1"/>
</dbReference>
<dbReference type="InterPro" id="IPR019791">
    <property type="entry name" value="Haem_peroxidase_animal"/>
</dbReference>
<dbReference type="EMBL" id="AJWK01033792">
    <property type="status" value="NOT_ANNOTATED_CDS"/>
    <property type="molecule type" value="Genomic_DNA"/>
</dbReference>
<evidence type="ECO:0000259" key="6">
    <source>
        <dbReference type="Pfam" id="PF26251"/>
    </source>
</evidence>
<protein>
    <submittedName>
        <fullName evidence="10">Uncharacterized protein</fullName>
    </submittedName>
</protein>
<dbReference type="EMBL" id="AJWK01033791">
    <property type="status" value="NOT_ANNOTATED_CDS"/>
    <property type="molecule type" value="Genomic_DNA"/>
</dbReference>
<feature type="domain" description="Trs120/TRAPPC9 TPR region" evidence="6">
    <location>
        <begin position="646"/>
        <end position="780"/>
    </location>
</feature>
<feature type="compositionally biased region" description="Polar residues" evidence="4">
    <location>
        <begin position="492"/>
        <end position="502"/>
    </location>
</feature>
<comment type="similarity">
    <text evidence="2">Belongs to the NIBP family.</text>
</comment>
<feature type="compositionally biased region" description="Basic and acidic residues" evidence="4">
    <location>
        <begin position="142"/>
        <end position="152"/>
    </location>
</feature>
<evidence type="ECO:0000256" key="3">
    <source>
        <dbReference type="ARBA" id="ARBA00023034"/>
    </source>
</evidence>
<dbReference type="VEuPathDB" id="VectorBase:LLONM1_005930"/>
<dbReference type="Pfam" id="PF26282">
    <property type="entry name" value="Ig_TRAPPC9-Trs120_3rd"/>
    <property type="match status" value="1"/>
</dbReference>
<evidence type="ECO:0000256" key="4">
    <source>
        <dbReference type="SAM" id="MobiDB-lite"/>
    </source>
</evidence>
<keyword evidence="3" id="KW-0333">Golgi apparatus</keyword>
<evidence type="ECO:0000313" key="11">
    <source>
        <dbReference type="Proteomes" id="UP000092461"/>
    </source>
</evidence>
<accession>A0A1B0EXA0</accession>
<dbReference type="Pfam" id="PF26283">
    <property type="entry name" value="Ig_TRAPPC9-Trs120_4th"/>
    <property type="match status" value="1"/>
</dbReference>
<dbReference type="VEuPathDB" id="VectorBase:LLOJ009704"/>
<keyword evidence="11" id="KW-1185">Reference proteome</keyword>
<dbReference type="PANTHER" id="PTHR21512:SF5">
    <property type="entry name" value="TRAFFICKING PROTEIN PARTICLE COMPLEX SUBUNIT 9"/>
    <property type="match status" value="1"/>
</dbReference>
<feature type="region of interest" description="Disordered" evidence="4">
    <location>
        <begin position="492"/>
        <end position="585"/>
    </location>
</feature>
<reference evidence="10" key="1">
    <citation type="submission" date="2020-05" db="UniProtKB">
        <authorList>
            <consortium name="EnsemblMetazoa"/>
        </authorList>
    </citation>
    <scope>IDENTIFICATION</scope>
    <source>
        <strain evidence="10">Jacobina</strain>
    </source>
</reference>
<dbReference type="InterPro" id="IPR058565">
    <property type="entry name" value="Ig_TRAPPC9_Trs120_1st"/>
</dbReference>
<feature type="domain" description="Trs120/TRAPPC9 third Ig-like" evidence="8">
    <location>
        <begin position="1201"/>
        <end position="1311"/>
    </location>
</feature>
<evidence type="ECO:0000256" key="2">
    <source>
        <dbReference type="ARBA" id="ARBA00008459"/>
    </source>
</evidence>
<feature type="domain" description="Trs120/TRAPPC9 first Ig-like" evidence="7">
    <location>
        <begin position="870"/>
        <end position="940"/>
    </location>
</feature>
<dbReference type="EnsemblMetazoa" id="LLOJ009704-RA">
    <property type="protein sequence ID" value="LLOJ009704-PA"/>
    <property type="gene ID" value="LLOJ009704"/>
</dbReference>
<evidence type="ECO:0000259" key="9">
    <source>
        <dbReference type="Pfam" id="PF26283"/>
    </source>
</evidence>
<feature type="compositionally biased region" description="Polar residues" evidence="4">
    <location>
        <begin position="313"/>
        <end position="342"/>
    </location>
</feature>
<feature type="compositionally biased region" description="Gly residues" evidence="4">
    <location>
        <begin position="845"/>
        <end position="862"/>
    </location>
</feature>
<evidence type="ECO:0000259" key="5">
    <source>
        <dbReference type="Pfam" id="PF08626"/>
    </source>
</evidence>
<dbReference type="InterPro" id="IPR058564">
    <property type="entry name" value="TPR_TRAPPC9_Trs120"/>
</dbReference>
<evidence type="ECO:0000259" key="8">
    <source>
        <dbReference type="Pfam" id="PF26282"/>
    </source>
</evidence>
<dbReference type="EMBL" id="AJWK01033795">
    <property type="status" value="NOT_ANNOTATED_CDS"/>
    <property type="molecule type" value="Genomic_DNA"/>
</dbReference>
<dbReference type="InterPro" id="IPR058563">
    <property type="entry name" value="Trs120_TRAPPC9_N"/>
</dbReference>
<feature type="domain" description="Trs120/TRAPPC9 fourth Ig-like" evidence="9">
    <location>
        <begin position="1317"/>
        <end position="1477"/>
    </location>
</feature>
<feature type="compositionally biased region" description="Low complexity" evidence="4">
    <location>
        <begin position="531"/>
        <end position="573"/>
    </location>
</feature>
<dbReference type="VEuPathDB" id="VectorBase:LLONM1_004367"/>
<comment type="subcellular location">
    <subcellularLocation>
        <location evidence="1">Golgi apparatus</location>
    </subcellularLocation>
</comment>
<dbReference type="Proteomes" id="UP000092461">
    <property type="component" value="Unassembled WGS sequence"/>
</dbReference>